<reference evidence="2 3" key="1">
    <citation type="submission" date="2023-07" db="EMBL/GenBank/DDBJ databases">
        <title>Sorghum-associated microbial communities from plants grown in Nebraska, USA.</title>
        <authorList>
            <person name="Schachtman D."/>
        </authorList>
    </citation>
    <scope>NUCLEOTIDE SEQUENCE [LARGE SCALE GENOMIC DNA]</scope>
    <source>
        <strain evidence="2 3">DS1001</strain>
    </source>
</reference>
<sequence length="40" mass="4157">MKTIRRLFWAAAAALGIAAASAAPSFAGLMFNHTENLAGH</sequence>
<feature type="signal peptide" evidence="1">
    <location>
        <begin position="1"/>
        <end position="22"/>
    </location>
</feature>
<evidence type="ECO:0000313" key="2">
    <source>
        <dbReference type="EMBL" id="MDQ0144727.1"/>
    </source>
</evidence>
<proteinExistence type="predicted"/>
<dbReference type="EMBL" id="JAUSTB010000001">
    <property type="protein sequence ID" value="MDQ0144727.1"/>
    <property type="molecule type" value="Genomic_DNA"/>
</dbReference>
<keyword evidence="1" id="KW-0732">Signal</keyword>
<feature type="chain" id="PRO_5042468195" evidence="1">
    <location>
        <begin position="23"/>
        <end position="40"/>
    </location>
</feature>
<dbReference type="AlphaFoldDB" id="A0AAJ1SPN1"/>
<keyword evidence="3" id="KW-1185">Reference proteome</keyword>
<gene>
    <name evidence="2" type="ORF">J2T23_000601</name>
</gene>
<organism evidence="2 3">
    <name type="scientific">Pseudarthrobacter niigatensis</name>
    <dbReference type="NCBI Taxonomy" id="369935"/>
    <lineage>
        <taxon>Bacteria</taxon>
        <taxon>Bacillati</taxon>
        <taxon>Actinomycetota</taxon>
        <taxon>Actinomycetes</taxon>
        <taxon>Micrococcales</taxon>
        <taxon>Micrococcaceae</taxon>
        <taxon>Pseudarthrobacter</taxon>
    </lineage>
</organism>
<evidence type="ECO:0000256" key="1">
    <source>
        <dbReference type="SAM" id="SignalP"/>
    </source>
</evidence>
<protein>
    <submittedName>
        <fullName evidence="2">Uncharacterized protein</fullName>
    </submittedName>
</protein>
<evidence type="ECO:0000313" key="3">
    <source>
        <dbReference type="Proteomes" id="UP001239267"/>
    </source>
</evidence>
<comment type="caution">
    <text evidence="2">The sequence shown here is derived from an EMBL/GenBank/DDBJ whole genome shotgun (WGS) entry which is preliminary data.</text>
</comment>
<dbReference type="RefSeq" id="WP_307357001.1">
    <property type="nucleotide sequence ID" value="NZ_JAUSTB010000001.1"/>
</dbReference>
<accession>A0AAJ1SPN1</accession>
<name>A0AAJ1SPN1_9MICC</name>
<dbReference type="Proteomes" id="UP001239267">
    <property type="component" value="Unassembled WGS sequence"/>
</dbReference>